<accession>A0A151Z5K4</accession>
<evidence type="ECO:0000256" key="3">
    <source>
        <dbReference type="ARBA" id="ARBA00022833"/>
    </source>
</evidence>
<dbReference type="Gene3D" id="4.10.1110.10">
    <property type="entry name" value="AN1-like Zinc finger"/>
    <property type="match status" value="2"/>
</dbReference>
<evidence type="ECO:0000313" key="6">
    <source>
        <dbReference type="EMBL" id="KYQ89236.1"/>
    </source>
</evidence>
<keyword evidence="7" id="KW-1185">Reference proteome</keyword>
<keyword evidence="3" id="KW-0862">Zinc</keyword>
<dbReference type="InterPro" id="IPR000058">
    <property type="entry name" value="Znf_AN1"/>
</dbReference>
<dbReference type="Pfam" id="PF01428">
    <property type="entry name" value="zf-AN1"/>
    <property type="match status" value="2"/>
</dbReference>
<keyword evidence="2 4" id="KW-0863">Zinc-finger</keyword>
<dbReference type="InParanoid" id="A0A151Z5K4"/>
<evidence type="ECO:0000256" key="1">
    <source>
        <dbReference type="ARBA" id="ARBA00022723"/>
    </source>
</evidence>
<dbReference type="InterPro" id="IPR035896">
    <property type="entry name" value="AN1-like_Znf"/>
</dbReference>
<dbReference type="SUPFAM" id="SSF118310">
    <property type="entry name" value="AN1-like Zinc finger"/>
    <property type="match status" value="2"/>
</dbReference>
<dbReference type="PANTHER" id="PTHR14677:SF41">
    <property type="entry name" value="AN1-TYPE ZINC FINGER PROTEIN"/>
    <property type="match status" value="1"/>
</dbReference>
<dbReference type="EMBL" id="LODT01000041">
    <property type="protein sequence ID" value="KYQ89236.1"/>
    <property type="molecule type" value="Genomic_DNA"/>
</dbReference>
<evidence type="ECO:0000256" key="2">
    <source>
        <dbReference type="ARBA" id="ARBA00022771"/>
    </source>
</evidence>
<evidence type="ECO:0000256" key="4">
    <source>
        <dbReference type="PROSITE-ProRule" id="PRU00449"/>
    </source>
</evidence>
<comment type="caution">
    <text evidence="6">The sequence shown here is derived from an EMBL/GenBank/DDBJ whole genome shotgun (WGS) entry which is preliminary data.</text>
</comment>
<dbReference type="GO" id="GO:0008270">
    <property type="term" value="F:zinc ion binding"/>
    <property type="evidence" value="ECO:0007669"/>
    <property type="project" value="UniProtKB-KW"/>
</dbReference>
<dbReference type="FunCoup" id="A0A151Z5K4">
    <property type="interactions" value="186"/>
</dbReference>
<reference evidence="6 7" key="1">
    <citation type="submission" date="2015-12" db="EMBL/GenBank/DDBJ databases">
        <title>Dictyostelia acquired genes for synthesis and detection of signals that induce cell-type specialization by lateral gene transfer from prokaryotes.</title>
        <authorList>
            <person name="Gloeckner G."/>
            <person name="Schaap P."/>
        </authorList>
    </citation>
    <scope>NUCLEOTIDE SEQUENCE [LARGE SCALE GENOMIC DNA]</scope>
    <source>
        <strain evidence="6 7">TK</strain>
    </source>
</reference>
<keyword evidence="1" id="KW-0479">Metal-binding</keyword>
<dbReference type="AlphaFoldDB" id="A0A151Z5K4"/>
<dbReference type="Proteomes" id="UP000076078">
    <property type="component" value="Unassembled WGS sequence"/>
</dbReference>
<dbReference type="STRING" id="361077.A0A151Z5K4"/>
<sequence length="169" mass="18860">MEKFLQEAKEKDLDKIGVHCAVEDCHLLDFLPFNCAGCKKMFCLEHKEYSEHKCPTPVVKKGGVTVTCEKCNTILPVPVGIGSLSDPKNVLRNHVILGCKPKSTINKYKCTLCNAGSAIPVECKSCRNNYCIKHRFEKDHKCTKEFATVPTKTIGPFFVKSKPSAQKVQ</sequence>
<gene>
    <name evidence="6" type="ORF">DLAC_09891</name>
</gene>
<dbReference type="GO" id="GO:0005737">
    <property type="term" value="C:cytoplasm"/>
    <property type="evidence" value="ECO:0007669"/>
    <property type="project" value="TreeGrafter"/>
</dbReference>
<proteinExistence type="predicted"/>
<evidence type="ECO:0000313" key="7">
    <source>
        <dbReference type="Proteomes" id="UP000076078"/>
    </source>
</evidence>
<organism evidence="6 7">
    <name type="scientific">Tieghemostelium lacteum</name>
    <name type="common">Slime mold</name>
    <name type="synonym">Dictyostelium lacteum</name>
    <dbReference type="NCBI Taxonomy" id="361077"/>
    <lineage>
        <taxon>Eukaryota</taxon>
        <taxon>Amoebozoa</taxon>
        <taxon>Evosea</taxon>
        <taxon>Eumycetozoa</taxon>
        <taxon>Dictyostelia</taxon>
        <taxon>Dictyosteliales</taxon>
        <taxon>Raperosteliaceae</taxon>
        <taxon>Tieghemostelium</taxon>
    </lineage>
</organism>
<feature type="domain" description="AN1-type" evidence="5">
    <location>
        <begin position="14"/>
        <end position="62"/>
    </location>
</feature>
<evidence type="ECO:0000259" key="5">
    <source>
        <dbReference type="PROSITE" id="PS51039"/>
    </source>
</evidence>
<dbReference type="SMART" id="SM00154">
    <property type="entry name" value="ZnF_AN1"/>
    <property type="match status" value="2"/>
</dbReference>
<dbReference type="OrthoDB" id="431929at2759"/>
<dbReference type="PROSITE" id="PS51039">
    <property type="entry name" value="ZF_AN1"/>
    <property type="match status" value="1"/>
</dbReference>
<name>A0A151Z5K4_TIELA</name>
<protein>
    <recommendedName>
        <fullName evidence="5">AN1-type domain-containing protein</fullName>
    </recommendedName>
</protein>
<dbReference type="OMA" id="YKSHECP"/>
<dbReference type="PANTHER" id="PTHR14677">
    <property type="entry name" value="ARSENITE INDUCUBLE RNA ASSOCIATED PROTEIN AIP-1-RELATED"/>
    <property type="match status" value="1"/>
</dbReference>